<dbReference type="AlphaFoldDB" id="A0A848NDG7"/>
<dbReference type="RefSeq" id="WP_054418305.1">
    <property type="nucleotide sequence ID" value="NZ_CYSV01000020.1"/>
</dbReference>
<name>A0A848NDG7_9BURK</name>
<accession>A0A848NDG7</accession>
<organism evidence="1 2">
    <name type="scientific">Achromobacter ruhlandii</name>
    <dbReference type="NCBI Taxonomy" id="72557"/>
    <lineage>
        <taxon>Bacteria</taxon>
        <taxon>Pseudomonadati</taxon>
        <taxon>Pseudomonadota</taxon>
        <taxon>Betaproteobacteria</taxon>
        <taxon>Burkholderiales</taxon>
        <taxon>Alcaligenaceae</taxon>
        <taxon>Achromobacter</taxon>
    </lineage>
</organism>
<dbReference type="EMBL" id="JABBZE010000006">
    <property type="protein sequence ID" value="NMU88611.1"/>
    <property type="molecule type" value="Genomic_DNA"/>
</dbReference>
<evidence type="ECO:0000313" key="2">
    <source>
        <dbReference type="Proteomes" id="UP000542405"/>
    </source>
</evidence>
<reference evidence="1 2" key="1">
    <citation type="submission" date="2020-04" db="EMBL/GenBank/DDBJ databases">
        <title>Achromobacter ruhlandii genome sequencing and assembly.</title>
        <authorList>
            <person name="Martins R.C.R."/>
            <person name="Perdigao-Neto L.V."/>
            <person name="Levin A.S.S."/>
            <person name="Costa S.F."/>
        </authorList>
    </citation>
    <scope>NUCLEOTIDE SEQUENCE [LARGE SCALE GENOMIC DNA]</scope>
    <source>
        <strain evidence="1 2">9035ralo</strain>
    </source>
</reference>
<evidence type="ECO:0000313" key="1">
    <source>
        <dbReference type="EMBL" id="NMU88611.1"/>
    </source>
</evidence>
<comment type="caution">
    <text evidence="1">The sequence shown here is derived from an EMBL/GenBank/DDBJ whole genome shotgun (WGS) entry which is preliminary data.</text>
</comment>
<protein>
    <submittedName>
        <fullName evidence="1">Uncharacterized protein</fullName>
    </submittedName>
</protein>
<proteinExistence type="predicted"/>
<dbReference type="Proteomes" id="UP000542405">
    <property type="component" value="Unassembled WGS sequence"/>
</dbReference>
<gene>
    <name evidence="1" type="ORF">HGQ98_01745</name>
</gene>
<sequence length="121" mass="13288">MKAARYHSEEMQVARRDAGDQLRKLGAPVKATTTVLQMAEMIAERTGWPVPAATPTAVLPYLVRFLDISRAGATPPPYRPVARRPMQYDLAMRTAAARAAAAQPHLIPASSNVITWRELPL</sequence>